<reference evidence="2 3" key="1">
    <citation type="submission" date="2015-09" db="EMBL/GenBank/DDBJ databases">
        <title>Draft genome of the parasitic nematode Teladorsagia circumcincta isolate WARC Sus (inbred).</title>
        <authorList>
            <person name="Mitreva M."/>
        </authorList>
    </citation>
    <scope>NUCLEOTIDE SEQUENCE [LARGE SCALE GENOMIC DNA]</scope>
    <source>
        <strain evidence="2 3">S</strain>
    </source>
</reference>
<feature type="domain" description="Cyclin N-terminal" evidence="1">
    <location>
        <begin position="121"/>
        <end position="180"/>
    </location>
</feature>
<dbReference type="InterPro" id="IPR006671">
    <property type="entry name" value="Cyclin_N"/>
</dbReference>
<sequence length="185" mass="20720">MVSSDDLISDRECAAEEKIALDSLSGFKRKSEASDSSDLLAEEDSYQLDANALQQNDYDPSMIDDISSATRTIIRCSGFIGVTKVFAPPHVNKTTLNETFAEKFPNVHLTYSKLKSIKRDIWLIAKECDVDEYTVAQTFVYFERIVVKGLISKYNRKLVAGVALLVAAKLNDYKKPDIVKVLEVQ</sequence>
<dbReference type="GO" id="GO:0051726">
    <property type="term" value="P:regulation of cell cycle"/>
    <property type="evidence" value="ECO:0007669"/>
    <property type="project" value="InterPro"/>
</dbReference>
<dbReference type="Gene3D" id="1.10.472.10">
    <property type="entry name" value="Cyclin-like"/>
    <property type="match status" value="1"/>
</dbReference>
<dbReference type="EMBL" id="KZ345004">
    <property type="protein sequence ID" value="PIO77281.1"/>
    <property type="molecule type" value="Genomic_DNA"/>
</dbReference>
<dbReference type="InterPro" id="IPR012388">
    <property type="entry name" value="CABLES1/2"/>
</dbReference>
<evidence type="ECO:0000313" key="2">
    <source>
        <dbReference type="EMBL" id="PIO77281.1"/>
    </source>
</evidence>
<protein>
    <recommendedName>
        <fullName evidence="1">Cyclin N-terminal domain-containing protein</fullName>
    </recommendedName>
</protein>
<keyword evidence="3" id="KW-1185">Reference proteome</keyword>
<dbReference type="Pfam" id="PF00134">
    <property type="entry name" value="Cyclin_N"/>
    <property type="match status" value="1"/>
</dbReference>
<gene>
    <name evidence="2" type="ORF">TELCIR_00598</name>
</gene>
<dbReference type="InterPro" id="IPR036915">
    <property type="entry name" value="Cyclin-like_sf"/>
</dbReference>
<dbReference type="Proteomes" id="UP000230423">
    <property type="component" value="Unassembled WGS sequence"/>
</dbReference>
<dbReference type="PANTHER" id="PTHR22896:SF0">
    <property type="entry name" value="CYCLIN N-TERMINAL DOMAIN-CONTAINING PROTEIN"/>
    <property type="match status" value="1"/>
</dbReference>
<dbReference type="AlphaFoldDB" id="A0A2G9V448"/>
<organism evidence="2 3">
    <name type="scientific">Teladorsagia circumcincta</name>
    <name type="common">Brown stomach worm</name>
    <name type="synonym">Ostertagia circumcincta</name>
    <dbReference type="NCBI Taxonomy" id="45464"/>
    <lineage>
        <taxon>Eukaryota</taxon>
        <taxon>Metazoa</taxon>
        <taxon>Ecdysozoa</taxon>
        <taxon>Nematoda</taxon>
        <taxon>Chromadorea</taxon>
        <taxon>Rhabditida</taxon>
        <taxon>Rhabditina</taxon>
        <taxon>Rhabditomorpha</taxon>
        <taxon>Strongyloidea</taxon>
        <taxon>Trichostrongylidae</taxon>
        <taxon>Teladorsagia</taxon>
    </lineage>
</organism>
<evidence type="ECO:0000259" key="1">
    <source>
        <dbReference type="Pfam" id="PF00134"/>
    </source>
</evidence>
<name>A0A2G9V448_TELCI</name>
<evidence type="ECO:0000313" key="3">
    <source>
        <dbReference type="Proteomes" id="UP000230423"/>
    </source>
</evidence>
<dbReference type="OrthoDB" id="5353095at2759"/>
<dbReference type="PANTHER" id="PTHR22896">
    <property type="entry name" value="CDK5 AND ABL1 ENZYME SUBSTRATE 1"/>
    <property type="match status" value="1"/>
</dbReference>
<proteinExistence type="predicted"/>
<accession>A0A2G9V448</accession>
<dbReference type="SUPFAM" id="SSF47954">
    <property type="entry name" value="Cyclin-like"/>
    <property type="match status" value="1"/>
</dbReference>